<name>A0ABS6ESF7_9FIRM</name>
<dbReference type="GO" id="GO:0004519">
    <property type="term" value="F:endonuclease activity"/>
    <property type="evidence" value="ECO:0007669"/>
    <property type="project" value="UniProtKB-KW"/>
</dbReference>
<dbReference type="InterPro" id="IPR058712">
    <property type="entry name" value="SRA_ScoMcrA"/>
</dbReference>
<accession>A0ABS6ESF7</accession>
<keyword evidence="2" id="KW-0540">Nuclease</keyword>
<dbReference type="Pfam" id="PF26348">
    <property type="entry name" value="SRA_ScoMcrA"/>
    <property type="match status" value="1"/>
</dbReference>
<protein>
    <submittedName>
        <fullName evidence="2">HNH endonuclease</fullName>
    </submittedName>
</protein>
<keyword evidence="2" id="KW-0255">Endonuclease</keyword>
<feature type="domain" description="ScoMcrA-like SRA" evidence="1">
    <location>
        <begin position="13"/>
        <end position="139"/>
    </location>
</feature>
<evidence type="ECO:0000313" key="3">
    <source>
        <dbReference type="Proteomes" id="UP000783588"/>
    </source>
</evidence>
<gene>
    <name evidence="2" type="ORF">KQI75_08300</name>
</gene>
<keyword evidence="2" id="KW-0378">Hydrolase</keyword>
<organism evidence="2 3">
    <name type="scientific">Butyricicoccus intestinisimiae</name>
    <dbReference type="NCBI Taxonomy" id="2841509"/>
    <lineage>
        <taxon>Bacteria</taxon>
        <taxon>Bacillati</taxon>
        <taxon>Bacillota</taxon>
        <taxon>Clostridia</taxon>
        <taxon>Eubacteriales</taxon>
        <taxon>Butyricicoccaceae</taxon>
        <taxon>Butyricicoccus</taxon>
    </lineage>
</organism>
<dbReference type="Proteomes" id="UP000783588">
    <property type="component" value="Unassembled WGS sequence"/>
</dbReference>
<dbReference type="RefSeq" id="WP_216470282.1">
    <property type="nucleotide sequence ID" value="NZ_JAHLQI010000004.1"/>
</dbReference>
<sequence length="254" mass="28175">MFNPGLEIGQILKNSEIVEIFKCGNMGGMRRSKTTNTLVIVSDYTKGIYHDKWIGGVLHYTGMGKSGDQDIHWAQNATLAACGQNGVDVHLFEVIDAGDYIYCGRIELVSKPYVDVQPDIDGNDRKVWMFPIRPVPENNVKKPEMFVFKDMDDYKARGKNVDAEYVTLLAKKKKVRKKAASKLSTPIPMVAPASPKPAVVVPASILGKRVKHKSYDEGIITGISNAIITVSFDDVGEKKLGYEICIKNKLIEII</sequence>
<comment type="caution">
    <text evidence="2">The sequence shown here is derived from an EMBL/GenBank/DDBJ whole genome shotgun (WGS) entry which is preliminary data.</text>
</comment>
<keyword evidence="3" id="KW-1185">Reference proteome</keyword>
<reference evidence="2 3" key="1">
    <citation type="submission" date="2021-06" db="EMBL/GenBank/DDBJ databases">
        <authorList>
            <person name="Sun Q."/>
            <person name="Li D."/>
        </authorList>
    </citation>
    <scope>NUCLEOTIDE SEQUENCE [LARGE SCALE GENOMIC DNA]</scope>
    <source>
        <strain evidence="2 3">MSJd-7</strain>
    </source>
</reference>
<evidence type="ECO:0000313" key="2">
    <source>
        <dbReference type="EMBL" id="MBU5490619.1"/>
    </source>
</evidence>
<proteinExistence type="predicted"/>
<evidence type="ECO:0000259" key="1">
    <source>
        <dbReference type="Pfam" id="PF26348"/>
    </source>
</evidence>
<dbReference type="EMBL" id="JAHLQI010000004">
    <property type="protein sequence ID" value="MBU5490619.1"/>
    <property type="molecule type" value="Genomic_DNA"/>
</dbReference>